<gene>
    <name evidence="2" type="ORF">KIW84_035042</name>
</gene>
<proteinExistence type="predicted"/>
<protein>
    <recommendedName>
        <fullName evidence="4">Retrotransposon Copia-like N-terminal domain-containing protein</fullName>
    </recommendedName>
</protein>
<dbReference type="EMBL" id="JAMSHJ010000003">
    <property type="protein sequence ID" value="KAI5430675.1"/>
    <property type="molecule type" value="Genomic_DNA"/>
</dbReference>
<keyword evidence="1" id="KW-0472">Membrane</keyword>
<evidence type="ECO:0000256" key="1">
    <source>
        <dbReference type="SAM" id="Phobius"/>
    </source>
</evidence>
<keyword evidence="1" id="KW-1133">Transmembrane helix</keyword>
<evidence type="ECO:0008006" key="4">
    <source>
        <dbReference type="Google" id="ProtNLM"/>
    </source>
</evidence>
<dbReference type="AlphaFoldDB" id="A0A9D4Y4D9"/>
<accession>A0A9D4Y4D9</accession>
<organism evidence="2 3">
    <name type="scientific">Pisum sativum</name>
    <name type="common">Garden pea</name>
    <name type="synonym">Lathyrus oleraceus</name>
    <dbReference type="NCBI Taxonomy" id="3888"/>
    <lineage>
        <taxon>Eukaryota</taxon>
        <taxon>Viridiplantae</taxon>
        <taxon>Streptophyta</taxon>
        <taxon>Embryophyta</taxon>
        <taxon>Tracheophyta</taxon>
        <taxon>Spermatophyta</taxon>
        <taxon>Magnoliopsida</taxon>
        <taxon>eudicotyledons</taxon>
        <taxon>Gunneridae</taxon>
        <taxon>Pentapetalae</taxon>
        <taxon>rosids</taxon>
        <taxon>fabids</taxon>
        <taxon>Fabales</taxon>
        <taxon>Fabaceae</taxon>
        <taxon>Papilionoideae</taxon>
        <taxon>50 kb inversion clade</taxon>
        <taxon>NPAAA clade</taxon>
        <taxon>Hologalegina</taxon>
        <taxon>IRL clade</taxon>
        <taxon>Fabeae</taxon>
        <taxon>Lathyrus</taxon>
    </lineage>
</organism>
<reference evidence="2 3" key="1">
    <citation type="journal article" date="2022" name="Nat. Genet.">
        <title>Improved pea reference genome and pan-genome highlight genomic features and evolutionary characteristics.</title>
        <authorList>
            <person name="Yang T."/>
            <person name="Liu R."/>
            <person name="Luo Y."/>
            <person name="Hu S."/>
            <person name="Wang D."/>
            <person name="Wang C."/>
            <person name="Pandey M.K."/>
            <person name="Ge S."/>
            <person name="Xu Q."/>
            <person name="Li N."/>
            <person name="Li G."/>
            <person name="Huang Y."/>
            <person name="Saxena R.K."/>
            <person name="Ji Y."/>
            <person name="Li M."/>
            <person name="Yan X."/>
            <person name="He Y."/>
            <person name="Liu Y."/>
            <person name="Wang X."/>
            <person name="Xiang C."/>
            <person name="Varshney R.K."/>
            <person name="Ding H."/>
            <person name="Gao S."/>
            <person name="Zong X."/>
        </authorList>
    </citation>
    <scope>NUCLEOTIDE SEQUENCE [LARGE SCALE GENOMIC DNA]</scope>
    <source>
        <strain evidence="2 3">cv. Zhongwan 6</strain>
    </source>
</reference>
<name>A0A9D4Y4D9_PEA</name>
<evidence type="ECO:0000313" key="2">
    <source>
        <dbReference type="EMBL" id="KAI5430675.1"/>
    </source>
</evidence>
<keyword evidence="1" id="KW-0812">Transmembrane</keyword>
<dbReference type="Gramene" id="Psat03G0504200-T1">
    <property type="protein sequence ID" value="KAI5430675.1"/>
    <property type="gene ID" value="KIW84_035042"/>
</dbReference>
<feature type="transmembrane region" description="Helical" evidence="1">
    <location>
        <begin position="151"/>
        <end position="173"/>
    </location>
</feature>
<keyword evidence="3" id="KW-1185">Reference proteome</keyword>
<comment type="caution">
    <text evidence="2">The sequence shown here is derived from an EMBL/GenBank/DDBJ whole genome shotgun (WGS) entry which is preliminary data.</text>
</comment>
<sequence>MAATPVTTDPATAATPVTTAPATAASISFQLKITEKLDEKNFLLWRQQVDPFVNANNLQNYIYLRDIPNQYLTDEDRAAARENPAYRTWITQDQWLMTFEASGGGGGLARPCRASSDEALTAIGNERVLKVGGKRLHGAFSNEGKNLLLRLFLGAILIGYGYGGSVNGDWLWLMKRMNQRRIQSNFREISNESVSDPKTHAVMELVLHIVRFALQLSSQGLQRLGFEASLPVAFGLRWPCCKFLFILGGSLNDALNRRFLTGFDCLCRVCPKITCCAGSWKLQDATRSCRSYNSHFVGPRQLPYTYI</sequence>
<evidence type="ECO:0000313" key="3">
    <source>
        <dbReference type="Proteomes" id="UP001058974"/>
    </source>
</evidence>
<dbReference type="Proteomes" id="UP001058974">
    <property type="component" value="Chromosome 3"/>
</dbReference>